<reference evidence="8 9" key="1">
    <citation type="submission" date="2020-04" db="EMBL/GenBank/DDBJ databases">
        <title>Genome sequencing of Rosenbergiella species.</title>
        <authorList>
            <person name="Alvarez-Perez S."/>
            <person name="Lievens B."/>
        </authorList>
    </citation>
    <scope>NUCLEOTIDE SEQUENCE [LARGE SCALE GENOMIC DNA]</scope>
    <source>
        <strain evidence="8 9">CdVSA20.1</strain>
    </source>
</reference>
<organism evidence="8 9">
    <name type="scientific">Rosenbergiella australiborealis</name>
    <dbReference type="NCBI Taxonomy" id="1544696"/>
    <lineage>
        <taxon>Bacteria</taxon>
        <taxon>Pseudomonadati</taxon>
        <taxon>Pseudomonadota</taxon>
        <taxon>Gammaproteobacteria</taxon>
        <taxon>Enterobacterales</taxon>
        <taxon>Erwiniaceae</taxon>
        <taxon>Rosenbergiella</taxon>
    </lineage>
</organism>
<evidence type="ECO:0000256" key="3">
    <source>
        <dbReference type="ARBA" id="ARBA00022692"/>
    </source>
</evidence>
<dbReference type="PANTHER" id="PTHR36506">
    <property type="entry name" value="PREFLAGELLIN PEPTIDASE"/>
    <property type="match status" value="1"/>
</dbReference>
<keyword evidence="2" id="KW-1003">Cell membrane</keyword>
<gene>
    <name evidence="8" type="ORF">HGT73_11350</name>
</gene>
<comment type="caution">
    <text evidence="8">The sequence shown here is derived from an EMBL/GenBank/DDBJ whole genome shotgun (WGS) entry which is preliminary data.</text>
</comment>
<comment type="subcellular location">
    <subcellularLocation>
        <location evidence="1">Cell membrane</location>
        <topology evidence="1">Multi-pass membrane protein</topology>
    </subcellularLocation>
</comment>
<keyword evidence="9" id="KW-1185">Reference proteome</keyword>
<accession>A0ABS5T6I5</accession>
<feature type="transmembrane region" description="Helical" evidence="6">
    <location>
        <begin position="25"/>
        <end position="41"/>
    </location>
</feature>
<proteinExistence type="predicted"/>
<evidence type="ECO:0000256" key="6">
    <source>
        <dbReference type="SAM" id="Phobius"/>
    </source>
</evidence>
<evidence type="ECO:0000313" key="8">
    <source>
        <dbReference type="EMBL" id="MBT0727959.1"/>
    </source>
</evidence>
<dbReference type="Gene3D" id="1.20.120.1220">
    <property type="match status" value="1"/>
</dbReference>
<feature type="transmembrane region" description="Helical" evidence="6">
    <location>
        <begin position="89"/>
        <end position="107"/>
    </location>
</feature>
<dbReference type="Proteomes" id="UP000786875">
    <property type="component" value="Unassembled WGS sequence"/>
</dbReference>
<evidence type="ECO:0000256" key="2">
    <source>
        <dbReference type="ARBA" id="ARBA00022475"/>
    </source>
</evidence>
<sequence length="135" mass="14967">MIIILIALLLRVCYTDIRYRIIENKCVAVIILVNILYLYSINQPVSFISAVVIFGIGIIIILTNFVGAGDIKLLSALGLAFPLRELPDFIFLVTVSGLPLILIVFCLHKCSPRRFSKTLPYGVAISSGYLLKLLI</sequence>
<feature type="domain" description="Prepilin type IV endopeptidase peptidase" evidence="7">
    <location>
        <begin position="3"/>
        <end position="101"/>
    </location>
</feature>
<dbReference type="RefSeq" id="WP_214215074.1">
    <property type="nucleotide sequence ID" value="NZ_JABBFO010000011.1"/>
</dbReference>
<evidence type="ECO:0000256" key="5">
    <source>
        <dbReference type="ARBA" id="ARBA00023136"/>
    </source>
</evidence>
<evidence type="ECO:0000256" key="1">
    <source>
        <dbReference type="ARBA" id="ARBA00004651"/>
    </source>
</evidence>
<name>A0ABS5T6I5_9GAMM</name>
<evidence type="ECO:0000256" key="4">
    <source>
        <dbReference type="ARBA" id="ARBA00022989"/>
    </source>
</evidence>
<evidence type="ECO:0000313" key="9">
    <source>
        <dbReference type="Proteomes" id="UP000786875"/>
    </source>
</evidence>
<protein>
    <submittedName>
        <fullName evidence="8">Flp operon protein B</fullName>
    </submittedName>
</protein>
<dbReference type="EMBL" id="JABBFO010000011">
    <property type="protein sequence ID" value="MBT0727959.1"/>
    <property type="molecule type" value="Genomic_DNA"/>
</dbReference>
<evidence type="ECO:0000259" key="7">
    <source>
        <dbReference type="Pfam" id="PF01478"/>
    </source>
</evidence>
<keyword evidence="4 6" id="KW-1133">Transmembrane helix</keyword>
<dbReference type="Pfam" id="PF01478">
    <property type="entry name" value="Peptidase_A24"/>
    <property type="match status" value="1"/>
</dbReference>
<dbReference type="InterPro" id="IPR052218">
    <property type="entry name" value="Preflagellin_Peptidase"/>
</dbReference>
<dbReference type="PANTHER" id="PTHR36506:SF1">
    <property type="entry name" value="PREFLAGELLIN PEPTIDASE"/>
    <property type="match status" value="1"/>
</dbReference>
<keyword evidence="5 6" id="KW-0472">Membrane</keyword>
<keyword evidence="3 6" id="KW-0812">Transmembrane</keyword>
<feature type="transmembrane region" description="Helical" evidence="6">
    <location>
        <begin position="48"/>
        <end position="69"/>
    </location>
</feature>
<dbReference type="InterPro" id="IPR000045">
    <property type="entry name" value="Prepilin_IV_endopep_pep"/>
</dbReference>